<dbReference type="EMBL" id="CP017111">
    <property type="protein sequence ID" value="AOO64807.1"/>
    <property type="molecule type" value="Genomic_DNA"/>
</dbReference>
<evidence type="ECO:0000313" key="1">
    <source>
        <dbReference type="EMBL" id="AOO64807.1"/>
    </source>
</evidence>
<evidence type="ECO:0000313" key="2">
    <source>
        <dbReference type="Proteomes" id="UP000094609"/>
    </source>
</evidence>
<dbReference type="Proteomes" id="UP000094609">
    <property type="component" value="Chromosome"/>
</dbReference>
<protein>
    <submittedName>
        <fullName evidence="1">Uncharacterized protein</fullName>
    </submittedName>
</protein>
<keyword evidence="2" id="KW-1185">Reference proteome</keyword>
<gene>
    <name evidence="1" type="ORF">SHALO_1027</name>
</gene>
<organism evidence="1 2">
    <name type="scientific">Sulfurospirillum halorespirans DSM 13726</name>
    <dbReference type="NCBI Taxonomy" id="1193502"/>
    <lineage>
        <taxon>Bacteria</taxon>
        <taxon>Pseudomonadati</taxon>
        <taxon>Campylobacterota</taxon>
        <taxon>Epsilonproteobacteria</taxon>
        <taxon>Campylobacterales</taxon>
        <taxon>Sulfurospirillaceae</taxon>
        <taxon>Sulfurospirillum</taxon>
    </lineage>
</organism>
<reference evidence="2" key="1">
    <citation type="submission" date="2016-08" db="EMBL/GenBank/DDBJ databases">
        <title>Complete genome sequence of the organohalide-respiring Epsilonproteobacterium Sulfurospirillum halorespirans.</title>
        <authorList>
            <person name="Goris T."/>
            <person name="Zimmermann J."/>
            <person name="Schenz B."/>
            <person name="Lemos M."/>
            <person name="Hackermueller J."/>
            <person name="Diekert G."/>
        </authorList>
    </citation>
    <scope>NUCLEOTIDE SEQUENCE [LARGE SCALE GENOMIC DNA]</scope>
    <source>
        <strain>DSM 13726</strain>
        <strain evidence="2">PCE-M2</strain>
    </source>
</reference>
<dbReference type="KEGG" id="shal:SHALO_1027"/>
<sequence length="248" mass="28283">MKLAIYLKKYGTELEDWCISGTGSLNYQPPNKSDIFLDNAENDLAVNTDSGNVNALANAKRAIDCQIEQLIKLLGLKKAKQFPKKIEYINEIGLFAPRILIKVNQIRNLLEHEFISPERHQAEDAVDIATLFVKLSNTVFYHFSHDFQASESIQNFSGNHYELGTTASGLHIVFAEEKNPYFQVTGYLKDTILMDYQLTKDHNEYIPVMKMFVSHIITDNHPMDLYETMISEVLSNKNEETNTNSQAV</sequence>
<accession>A0A1D7TIJ1</accession>
<dbReference type="AlphaFoldDB" id="A0A1D7TIJ1"/>
<dbReference type="RefSeq" id="WP_069477655.1">
    <property type="nucleotide sequence ID" value="NZ_CP017111.1"/>
</dbReference>
<proteinExistence type="predicted"/>
<name>A0A1D7TIJ1_9BACT</name>